<dbReference type="STRING" id="154538.A0A1M2VMA2"/>
<dbReference type="Pfam" id="PF20653">
    <property type="entry name" value="COG6_C"/>
    <property type="match status" value="1"/>
</dbReference>
<evidence type="ECO:0000256" key="6">
    <source>
        <dbReference type="ARBA" id="ARBA00023034"/>
    </source>
</evidence>
<evidence type="ECO:0000256" key="11">
    <source>
        <dbReference type="SAM" id="MobiDB-lite"/>
    </source>
</evidence>
<dbReference type="GO" id="GO:0017119">
    <property type="term" value="C:Golgi transport complex"/>
    <property type="evidence" value="ECO:0007669"/>
    <property type="project" value="UniProtKB-UniRule"/>
</dbReference>
<feature type="domain" description="Conserved oligomeric complex COG6 N-terminal" evidence="12">
    <location>
        <begin position="111"/>
        <end position="214"/>
    </location>
</feature>
<keyword evidence="6 10" id="KW-0333">Golgi apparatus</keyword>
<dbReference type="PANTHER" id="PTHR21506:SF0">
    <property type="entry name" value="CONSERVED OLIGOMERIC GOLGI COMPLEX SUBUNIT 6"/>
    <property type="match status" value="1"/>
</dbReference>
<keyword evidence="5 10" id="KW-0653">Protein transport</keyword>
<evidence type="ECO:0000256" key="3">
    <source>
        <dbReference type="ARBA" id="ARBA00020973"/>
    </source>
</evidence>
<evidence type="ECO:0000313" key="15">
    <source>
        <dbReference type="Proteomes" id="UP000184267"/>
    </source>
</evidence>
<evidence type="ECO:0000313" key="14">
    <source>
        <dbReference type="EMBL" id="OJT08725.1"/>
    </source>
</evidence>
<comment type="function">
    <text evidence="9">Acts as a component of the peripheral membrane COG complex that is involved in intra-Golgi protein trafficking. COG is located at the cis-Golgi, and regulates tethering of retrograde intra-Golgi vesicles and possibly a number of other membrane trafficking events.</text>
</comment>
<keyword evidence="15" id="KW-1185">Reference proteome</keyword>
<evidence type="ECO:0000256" key="9">
    <source>
        <dbReference type="ARBA" id="ARBA00043873"/>
    </source>
</evidence>
<evidence type="ECO:0000256" key="4">
    <source>
        <dbReference type="ARBA" id="ARBA00022448"/>
    </source>
</evidence>
<dbReference type="OrthoDB" id="272987at2759"/>
<dbReference type="SMART" id="SM01087">
    <property type="entry name" value="COG6"/>
    <property type="match status" value="1"/>
</dbReference>
<proteinExistence type="inferred from homology"/>
<comment type="subunit">
    <text evidence="10">Component of the conserved oligomeric Golgi complex.</text>
</comment>
<feature type="region of interest" description="Disordered" evidence="11">
    <location>
        <begin position="64"/>
        <end position="95"/>
    </location>
</feature>
<keyword evidence="7 10" id="KW-0472">Membrane</keyword>
<dbReference type="OMA" id="HSCLDFF"/>
<evidence type="ECO:0000259" key="12">
    <source>
        <dbReference type="Pfam" id="PF06419"/>
    </source>
</evidence>
<dbReference type="EMBL" id="MNAD01001019">
    <property type="protein sequence ID" value="OJT08725.1"/>
    <property type="molecule type" value="Genomic_DNA"/>
</dbReference>
<gene>
    <name evidence="14" type="ORF">TRAPUB_451</name>
</gene>
<feature type="domain" description="Conserved Oligomeric Golgi complex subunit 6 C-terminal" evidence="13">
    <location>
        <begin position="268"/>
        <end position="744"/>
    </location>
</feature>
<dbReference type="GO" id="GO:0006891">
    <property type="term" value="P:intra-Golgi vesicle-mediated transport"/>
    <property type="evidence" value="ECO:0007669"/>
    <property type="project" value="UniProtKB-UniRule"/>
</dbReference>
<evidence type="ECO:0000256" key="1">
    <source>
        <dbReference type="ARBA" id="ARBA00004395"/>
    </source>
</evidence>
<comment type="function">
    <text evidence="10">Acts as component of the peripheral membrane COG complex that is involved in intra-Golgi protein trafficking. COG is located at the cis-Golgi, and regulates tethering of retrograde intra-Golgi vesicles and possibly a number of other membrane trafficking events.</text>
</comment>
<keyword evidence="4 10" id="KW-0813">Transport</keyword>
<evidence type="ECO:0000256" key="10">
    <source>
        <dbReference type="RuleBase" id="RU365075"/>
    </source>
</evidence>
<comment type="similarity">
    <text evidence="2 10">Belongs to the COG6 family.</text>
</comment>
<evidence type="ECO:0000256" key="8">
    <source>
        <dbReference type="ARBA" id="ARBA00031348"/>
    </source>
</evidence>
<comment type="caution">
    <text evidence="14">The sequence shown here is derived from an EMBL/GenBank/DDBJ whole genome shotgun (WGS) entry which is preliminary data.</text>
</comment>
<sequence length="770" mass="85046">MTTAISPSASSSRLQPSSSNLSHQGQGQNPISLRLYKVLGANFDDEATREALNTLAELYAPPSAVSKGKEVTRETDADKEADDEFEQNGMRPTGLAAPAGVEEAAAGDIAARARKNLRRDVESKLAESSKQFLKAFGEVDKQLDTLQEHIGLMRVRCDESQSQLFETNEACKSLLDRAGSLREERQGISTRQSIISAFLSRFTLSPSEKDAIASRDVPLGTTFFAAMDKAARIQADCRVLLTASLTLPAPAPSPGDDEDEDEEDRATKAGRDILAATAGQLEQAYDKIFRWCCFEFRQMGRDASLEVTPTMREAVKRLRERSELLMEALTYLSQTRQATLLSTFMDALTRGGPGGLPRPIELHAHDPLRYVGDMLAWVHQAIAAEREFLEGLFGVRDARRMVGAVRAFGASEEEGWIAEMMDGAVRGLCGPLRVRVQQTVRSQESSITSYKIANLVQFYMVTMHRTIGKEALLSKTLEELTELAYSVFSGAIETQGRSLLRVSLDLDDIGVSPPLAILDHAQVLREMMIVYESSLLGNEDEEELQAGFRDILDKMVDPALELTLTQADEKKRQRPAWDKAVFVLNTLAYLQSVLEPYAFTTEKQGVVQGLADAKVLQLIEEHYQDVLKDAGLAEVAAACEGRRPSVSAFAEFHPRSLKLTESFAINQEPLSHVPAAEPAALQGALHRFSEWLSGLEVVQSKRLGLLTVQSVAARVHQAALERVAETYERVCDEVKRPENKYEAGATLLGSERPFGQVRLLWQIFGLQERL</sequence>
<organism evidence="14 15">
    <name type="scientific">Trametes pubescens</name>
    <name type="common">White-rot fungus</name>
    <dbReference type="NCBI Taxonomy" id="154538"/>
    <lineage>
        <taxon>Eukaryota</taxon>
        <taxon>Fungi</taxon>
        <taxon>Dikarya</taxon>
        <taxon>Basidiomycota</taxon>
        <taxon>Agaricomycotina</taxon>
        <taxon>Agaricomycetes</taxon>
        <taxon>Polyporales</taxon>
        <taxon>Polyporaceae</taxon>
        <taxon>Trametes</taxon>
    </lineage>
</organism>
<evidence type="ECO:0000256" key="7">
    <source>
        <dbReference type="ARBA" id="ARBA00023136"/>
    </source>
</evidence>
<protein>
    <recommendedName>
        <fullName evidence="3 10">Conserved oligomeric Golgi complex subunit 6</fullName>
        <shortName evidence="10">COG complex subunit 6</shortName>
    </recommendedName>
    <alternativeName>
        <fullName evidence="8 10">Component of oligomeric Golgi complex 6</fullName>
    </alternativeName>
</protein>
<evidence type="ECO:0000256" key="2">
    <source>
        <dbReference type="ARBA" id="ARBA00011023"/>
    </source>
</evidence>
<dbReference type="GO" id="GO:0000139">
    <property type="term" value="C:Golgi membrane"/>
    <property type="evidence" value="ECO:0007669"/>
    <property type="project" value="UniProtKB-SubCell"/>
</dbReference>
<dbReference type="Proteomes" id="UP000184267">
    <property type="component" value="Unassembled WGS sequence"/>
</dbReference>
<name>A0A1M2VMA2_TRAPU</name>
<reference evidence="14 15" key="1">
    <citation type="submission" date="2016-10" db="EMBL/GenBank/DDBJ databases">
        <title>Genome sequence of the basidiomycete white-rot fungus Trametes pubescens.</title>
        <authorList>
            <person name="Makela M.R."/>
            <person name="Granchi Z."/>
            <person name="Peng M."/>
            <person name="De Vries R.P."/>
            <person name="Grigoriev I."/>
            <person name="Riley R."/>
            <person name="Hilden K."/>
        </authorList>
    </citation>
    <scope>NUCLEOTIDE SEQUENCE [LARGE SCALE GENOMIC DNA]</scope>
    <source>
        <strain evidence="14 15">FBCC735</strain>
    </source>
</reference>
<dbReference type="PANTHER" id="PTHR21506">
    <property type="entry name" value="COMPONENT OF OLIGOMERIC GOLGI COMPLEX 6"/>
    <property type="match status" value="1"/>
</dbReference>
<accession>A0A1M2VMA2</accession>
<dbReference type="GO" id="GO:0015031">
    <property type="term" value="P:protein transport"/>
    <property type="evidence" value="ECO:0007669"/>
    <property type="project" value="UniProtKB-KW"/>
</dbReference>
<dbReference type="Pfam" id="PF06419">
    <property type="entry name" value="COG6_N"/>
    <property type="match status" value="1"/>
</dbReference>
<feature type="compositionally biased region" description="Basic and acidic residues" evidence="11">
    <location>
        <begin position="67"/>
        <end position="78"/>
    </location>
</feature>
<feature type="region of interest" description="Disordered" evidence="11">
    <location>
        <begin position="1"/>
        <end position="28"/>
    </location>
</feature>
<dbReference type="InterPro" id="IPR048369">
    <property type="entry name" value="COG6_C"/>
</dbReference>
<evidence type="ECO:0000256" key="5">
    <source>
        <dbReference type="ARBA" id="ARBA00022927"/>
    </source>
</evidence>
<dbReference type="AlphaFoldDB" id="A0A1M2VMA2"/>
<evidence type="ECO:0000259" key="13">
    <source>
        <dbReference type="Pfam" id="PF20653"/>
    </source>
</evidence>
<comment type="subcellular location">
    <subcellularLocation>
        <location evidence="1 10">Golgi apparatus membrane</location>
        <topology evidence="1 10">Peripheral membrane protein</topology>
    </subcellularLocation>
</comment>
<dbReference type="InterPro" id="IPR048368">
    <property type="entry name" value="COG6_N"/>
</dbReference>
<feature type="compositionally biased region" description="Low complexity" evidence="11">
    <location>
        <begin position="1"/>
        <end position="22"/>
    </location>
</feature>
<dbReference type="InterPro" id="IPR010490">
    <property type="entry name" value="COG6"/>
</dbReference>